<evidence type="ECO:0000259" key="6">
    <source>
        <dbReference type="PROSITE" id="PS51012"/>
    </source>
</evidence>
<feature type="transmembrane region" description="Helical" evidence="5">
    <location>
        <begin position="82"/>
        <end position="99"/>
    </location>
</feature>
<comment type="subcellular location">
    <subcellularLocation>
        <location evidence="5">Cell membrane</location>
        <topology evidence="5">Multi-pass membrane protein</topology>
    </subcellularLocation>
    <subcellularLocation>
        <location evidence="1">Membrane</location>
        <topology evidence="1">Multi-pass membrane protein</topology>
    </subcellularLocation>
</comment>
<dbReference type="PRINTS" id="PR00164">
    <property type="entry name" value="ABC2TRNSPORT"/>
</dbReference>
<dbReference type="Proteomes" id="UP000220032">
    <property type="component" value="Unassembled WGS sequence"/>
</dbReference>
<evidence type="ECO:0000313" key="8">
    <source>
        <dbReference type="Proteomes" id="UP000220032"/>
    </source>
</evidence>
<keyword evidence="3 5" id="KW-1133">Transmembrane helix</keyword>
<dbReference type="PANTHER" id="PTHR43229">
    <property type="entry name" value="NODULATION PROTEIN J"/>
    <property type="match status" value="1"/>
</dbReference>
<feature type="transmembrane region" description="Helical" evidence="5">
    <location>
        <begin position="54"/>
        <end position="76"/>
    </location>
</feature>
<feature type="domain" description="ABC transmembrane type-2" evidence="6">
    <location>
        <begin position="19"/>
        <end position="246"/>
    </location>
</feature>
<proteinExistence type="inferred from homology"/>
<gene>
    <name evidence="7" type="ORF">CN307_13455</name>
</gene>
<dbReference type="InterPro" id="IPR000412">
    <property type="entry name" value="ABC_2_transport"/>
</dbReference>
<dbReference type="GO" id="GO:0140359">
    <property type="term" value="F:ABC-type transporter activity"/>
    <property type="evidence" value="ECO:0007669"/>
    <property type="project" value="InterPro"/>
</dbReference>
<dbReference type="Pfam" id="PF01061">
    <property type="entry name" value="ABC2_membrane"/>
    <property type="match status" value="1"/>
</dbReference>
<feature type="transmembrane region" description="Helical" evidence="5">
    <location>
        <begin position="22"/>
        <end position="42"/>
    </location>
</feature>
<dbReference type="EMBL" id="NTRR01000020">
    <property type="protein sequence ID" value="PFE15006.1"/>
    <property type="molecule type" value="Genomic_DNA"/>
</dbReference>
<evidence type="ECO:0000256" key="2">
    <source>
        <dbReference type="ARBA" id="ARBA00022692"/>
    </source>
</evidence>
<reference evidence="7 8" key="1">
    <citation type="submission" date="2017-09" db="EMBL/GenBank/DDBJ databases">
        <title>Large-scale bioinformatics analysis of Bacillus genomes uncovers conserved roles of natural products in bacterial physiology.</title>
        <authorList>
            <consortium name="Agbiome Team Llc"/>
            <person name="Bleich R.M."/>
            <person name="Grubbs K.J."/>
            <person name="Santa Maria K.C."/>
            <person name="Allen S.E."/>
            <person name="Farag S."/>
            <person name="Shank E.A."/>
            <person name="Bowers A."/>
        </authorList>
    </citation>
    <scope>NUCLEOTIDE SEQUENCE [LARGE SCALE GENOMIC DNA]</scope>
    <source>
        <strain evidence="7 8">AFS022681</strain>
    </source>
</reference>
<evidence type="ECO:0000256" key="1">
    <source>
        <dbReference type="ARBA" id="ARBA00004141"/>
    </source>
</evidence>
<evidence type="ECO:0000313" key="7">
    <source>
        <dbReference type="EMBL" id="PFE15006.1"/>
    </source>
</evidence>
<dbReference type="InterPro" id="IPR013525">
    <property type="entry name" value="ABC2_TM"/>
</dbReference>
<dbReference type="PANTHER" id="PTHR43229:SF2">
    <property type="entry name" value="NODULATION PROTEIN J"/>
    <property type="match status" value="1"/>
</dbReference>
<keyword evidence="5" id="KW-1003">Cell membrane</keyword>
<dbReference type="InterPro" id="IPR051784">
    <property type="entry name" value="Nod_factor_ABC_transporter"/>
</dbReference>
<feature type="transmembrane region" description="Helical" evidence="5">
    <location>
        <begin position="134"/>
        <end position="155"/>
    </location>
</feature>
<dbReference type="GO" id="GO:0043190">
    <property type="term" value="C:ATP-binding cassette (ABC) transporter complex"/>
    <property type="evidence" value="ECO:0007669"/>
    <property type="project" value="InterPro"/>
</dbReference>
<keyword evidence="2 5" id="KW-0812">Transmembrane</keyword>
<evidence type="ECO:0000256" key="4">
    <source>
        <dbReference type="ARBA" id="ARBA00023136"/>
    </source>
</evidence>
<dbReference type="InterPro" id="IPR047817">
    <property type="entry name" value="ABC2_TM_bact-type"/>
</dbReference>
<evidence type="ECO:0000256" key="5">
    <source>
        <dbReference type="RuleBase" id="RU361157"/>
    </source>
</evidence>
<dbReference type="PROSITE" id="PS51012">
    <property type="entry name" value="ABC_TM2"/>
    <property type="match status" value="1"/>
</dbReference>
<keyword evidence="4 5" id="KW-0472">Membrane</keyword>
<accession>A0A2A9A0S9</accession>
<feature type="transmembrane region" description="Helical" evidence="5">
    <location>
        <begin position="106"/>
        <end position="128"/>
    </location>
</feature>
<sequence>MKKVARLSFWNYKALNFYGNKYRFIALKFITPYLQSLLFIMIGKFALGEDSIEFIALGNVVYILCYTTILGIIAAVSRDREIGILSLIYLSPIGSYRFLLSRSFVFIIDGIVTSTVSLVFFTFLFNITISFQQFIFTVLALIFTAVSLACLGLFLGSLSLIFKNAETLSNVTILLFGFICGVNFPVEKLPLLLWNISEMLPLTHGIDAVRLIFLGESIEVLGLKLLGVLFCGVPYFLLSVLLFKRIESSARKKSTLDLM</sequence>
<protein>
    <recommendedName>
        <fullName evidence="5">Transport permease protein</fullName>
    </recommendedName>
</protein>
<evidence type="ECO:0000256" key="3">
    <source>
        <dbReference type="ARBA" id="ARBA00022989"/>
    </source>
</evidence>
<feature type="transmembrane region" description="Helical" evidence="5">
    <location>
        <begin position="221"/>
        <end position="243"/>
    </location>
</feature>
<dbReference type="AlphaFoldDB" id="A0A2A9A0S9"/>
<dbReference type="RefSeq" id="WP_098342712.1">
    <property type="nucleotide sequence ID" value="NZ_NTRR01000020.1"/>
</dbReference>
<comment type="similarity">
    <text evidence="5">Belongs to the ABC-2 integral membrane protein family.</text>
</comment>
<comment type="caution">
    <text evidence="7">The sequence shown here is derived from an EMBL/GenBank/DDBJ whole genome shotgun (WGS) entry which is preliminary data.</text>
</comment>
<keyword evidence="5" id="KW-0813">Transport</keyword>
<name>A0A2A9A0S9_BACCE</name>
<organism evidence="7 8">
    <name type="scientific">Bacillus cereus</name>
    <dbReference type="NCBI Taxonomy" id="1396"/>
    <lineage>
        <taxon>Bacteria</taxon>
        <taxon>Bacillati</taxon>
        <taxon>Bacillota</taxon>
        <taxon>Bacilli</taxon>
        <taxon>Bacillales</taxon>
        <taxon>Bacillaceae</taxon>
        <taxon>Bacillus</taxon>
        <taxon>Bacillus cereus group</taxon>
    </lineage>
</organism>